<feature type="domain" description="ChsH2 rubredoxin-like zinc ribbon" evidence="2">
    <location>
        <begin position="8"/>
        <end position="43"/>
    </location>
</feature>
<dbReference type="SUPFAM" id="SSF50249">
    <property type="entry name" value="Nucleic acid-binding proteins"/>
    <property type="match status" value="1"/>
</dbReference>
<dbReference type="RefSeq" id="WP_184992310.1">
    <property type="nucleotide sequence ID" value="NZ_BOMK01000001.1"/>
</dbReference>
<protein>
    <submittedName>
        <fullName evidence="3">Putative OB-fold protein</fullName>
    </submittedName>
</protein>
<dbReference type="Gene3D" id="6.10.30.10">
    <property type="match status" value="1"/>
</dbReference>
<name>A0A7W7MP33_9ACTN</name>
<dbReference type="AlphaFoldDB" id="A0A7W7MP33"/>
<evidence type="ECO:0000259" key="1">
    <source>
        <dbReference type="Pfam" id="PF01796"/>
    </source>
</evidence>
<gene>
    <name evidence="3" type="ORF">BJ971_002279</name>
</gene>
<accession>A0A7W7MP33</accession>
<proteinExistence type="predicted"/>
<dbReference type="PANTHER" id="PTHR34075">
    <property type="entry name" value="BLR3430 PROTEIN"/>
    <property type="match status" value="1"/>
</dbReference>
<dbReference type="InterPro" id="IPR012340">
    <property type="entry name" value="NA-bd_OB-fold"/>
</dbReference>
<evidence type="ECO:0000259" key="2">
    <source>
        <dbReference type="Pfam" id="PF12172"/>
    </source>
</evidence>
<dbReference type="PANTHER" id="PTHR34075:SF5">
    <property type="entry name" value="BLR3430 PROTEIN"/>
    <property type="match status" value="1"/>
</dbReference>
<evidence type="ECO:0000313" key="3">
    <source>
        <dbReference type="EMBL" id="MBB4761723.1"/>
    </source>
</evidence>
<dbReference type="InterPro" id="IPR002878">
    <property type="entry name" value="ChsH2_C"/>
</dbReference>
<dbReference type="InterPro" id="IPR052513">
    <property type="entry name" value="Thioester_dehydratase-like"/>
</dbReference>
<evidence type="ECO:0000313" key="4">
    <source>
        <dbReference type="Proteomes" id="UP000578112"/>
    </source>
</evidence>
<dbReference type="InterPro" id="IPR022002">
    <property type="entry name" value="ChsH2_Znr"/>
</dbReference>
<feature type="domain" description="ChsH2 C-terminal OB-fold" evidence="1">
    <location>
        <begin position="46"/>
        <end position="97"/>
    </location>
</feature>
<dbReference type="Pfam" id="PF12172">
    <property type="entry name" value="zf-ChsH2"/>
    <property type="match status" value="1"/>
</dbReference>
<comment type="caution">
    <text evidence="3">The sequence shown here is derived from an EMBL/GenBank/DDBJ whole genome shotgun (WGS) entry which is preliminary data.</text>
</comment>
<dbReference type="EMBL" id="JACHNH010000001">
    <property type="protein sequence ID" value="MBB4761723.1"/>
    <property type="molecule type" value="Genomic_DNA"/>
</dbReference>
<dbReference type="Proteomes" id="UP000578112">
    <property type="component" value="Unassembled WGS sequence"/>
</dbReference>
<reference evidence="3 4" key="1">
    <citation type="submission" date="2020-08" db="EMBL/GenBank/DDBJ databases">
        <title>Sequencing the genomes of 1000 actinobacteria strains.</title>
        <authorList>
            <person name="Klenk H.-P."/>
        </authorList>
    </citation>
    <scope>NUCLEOTIDE SEQUENCE [LARGE SCALE GENOMIC DNA]</scope>
    <source>
        <strain evidence="3 4">DSM 43149</strain>
    </source>
</reference>
<keyword evidence="4" id="KW-1185">Reference proteome</keyword>
<organism evidence="3 4">
    <name type="scientific">Actinoplanes digitatis</name>
    <dbReference type="NCBI Taxonomy" id="1868"/>
    <lineage>
        <taxon>Bacteria</taxon>
        <taxon>Bacillati</taxon>
        <taxon>Actinomycetota</taxon>
        <taxon>Actinomycetes</taxon>
        <taxon>Micromonosporales</taxon>
        <taxon>Micromonosporaceae</taxon>
        <taxon>Actinoplanes</taxon>
    </lineage>
</organism>
<dbReference type="Pfam" id="PF01796">
    <property type="entry name" value="OB_ChsH2_C"/>
    <property type="match status" value="1"/>
</dbReference>
<sequence>MIDADAWWEATRDRRLLLQRCLDCRRFQHYPRPLCTSCGGDRLDFVEAAGTGTIDSFTIAEQHTLARVRLDEGPILLTHLDGIDDPSCDQSVRLAWQALPDGRHLPVFRSADNGL</sequence>